<gene>
    <name evidence="2" type="ORF">HNQ99_001459</name>
</gene>
<keyword evidence="3" id="KW-1185">Reference proteome</keyword>
<dbReference type="Proteomes" id="UP000575068">
    <property type="component" value="Unassembled WGS sequence"/>
</dbReference>
<proteinExistence type="inferred from homology"/>
<evidence type="ECO:0000256" key="1">
    <source>
        <dbReference type="HAMAP-Rule" id="MF_00775"/>
    </source>
</evidence>
<name>A0A840HUK7_9SPHN</name>
<dbReference type="AlphaFoldDB" id="A0A840HUK7"/>
<accession>A0A840HUK7</accession>
<evidence type="ECO:0000313" key="3">
    <source>
        <dbReference type="Proteomes" id="UP000575068"/>
    </source>
</evidence>
<organism evidence="2 3">
    <name type="scientific">Rhizorhapis suberifaciens</name>
    <name type="common">corky root of lettuce</name>
    <dbReference type="NCBI Taxonomy" id="13656"/>
    <lineage>
        <taxon>Bacteria</taxon>
        <taxon>Pseudomonadati</taxon>
        <taxon>Pseudomonadota</taxon>
        <taxon>Alphaproteobacteria</taxon>
        <taxon>Sphingomonadales</taxon>
        <taxon>Sphingomonadaceae</taxon>
        <taxon>Rhizorhapis</taxon>
    </lineage>
</organism>
<dbReference type="RefSeq" id="WP_246414770.1">
    <property type="nucleotide sequence ID" value="NZ_JACHOV010000005.1"/>
</dbReference>
<protein>
    <recommendedName>
        <fullName evidence="1">UPF0311 protein HNQ99_001459</fullName>
    </recommendedName>
</protein>
<dbReference type="HAMAP" id="MF_00775">
    <property type="entry name" value="UPF0311"/>
    <property type="match status" value="1"/>
</dbReference>
<comment type="similarity">
    <text evidence="1">Belongs to the UPF0311 family.</text>
</comment>
<dbReference type="EMBL" id="JACHOV010000005">
    <property type="protein sequence ID" value="MBB4641154.1"/>
    <property type="molecule type" value="Genomic_DNA"/>
</dbReference>
<dbReference type="InterPro" id="IPR020915">
    <property type="entry name" value="UPF0311"/>
</dbReference>
<sequence>MMSLFDEIENFPEVPGIELALEVRLRFHPLPRLKDLPTGPDKGMVVVSAGEFRGPTLNGAVLPASGGDYATFRSDGVVQLDARYLLQEADGTPIMLHNRGFIWGRTPDVMPRFSRFANGASDETVSPDEYYFRTLTSFDVPRGKHDWLAQHAFIGAGSRLADGNVVRYYKIL</sequence>
<dbReference type="Pfam" id="PF11578">
    <property type="entry name" value="DUF3237"/>
    <property type="match status" value="1"/>
</dbReference>
<dbReference type="PANTHER" id="PTHR37315">
    <property type="entry name" value="UPF0311 PROTEIN BLR7842"/>
    <property type="match status" value="1"/>
</dbReference>
<reference evidence="2 3" key="1">
    <citation type="submission" date="2020-08" db="EMBL/GenBank/DDBJ databases">
        <title>Genomic Encyclopedia of Type Strains, Phase IV (KMG-IV): sequencing the most valuable type-strain genomes for metagenomic binning, comparative biology and taxonomic classification.</title>
        <authorList>
            <person name="Goeker M."/>
        </authorList>
    </citation>
    <scope>NUCLEOTIDE SEQUENCE [LARGE SCALE GENOMIC DNA]</scope>
    <source>
        <strain evidence="2 3">DSM 7465</strain>
    </source>
</reference>
<dbReference type="PANTHER" id="PTHR37315:SF1">
    <property type="entry name" value="UPF0311 PROTEIN BLR7842"/>
    <property type="match status" value="1"/>
</dbReference>
<comment type="caution">
    <text evidence="2">The sequence shown here is derived from an EMBL/GenBank/DDBJ whole genome shotgun (WGS) entry which is preliminary data.</text>
</comment>
<evidence type="ECO:0000313" key="2">
    <source>
        <dbReference type="EMBL" id="MBB4641154.1"/>
    </source>
</evidence>
<dbReference type="Gene3D" id="2.40.160.20">
    <property type="match status" value="1"/>
</dbReference>